<comment type="PTM">
    <text evidence="7">4'-phosphopantetheine is transferred from CoA to a specific serine of apo-ACP by AcpS. This modification is essential for activity because fatty acids are bound in thioester linkage to the sulfhydryl of the prosthetic group.</text>
</comment>
<dbReference type="PROSITE" id="PS50075">
    <property type="entry name" value="CARRIER"/>
    <property type="match status" value="1"/>
</dbReference>
<evidence type="ECO:0000256" key="7">
    <source>
        <dbReference type="HAMAP-Rule" id="MF_01217"/>
    </source>
</evidence>
<comment type="similarity">
    <text evidence="7">Belongs to the acyl carrier protein (ACP) family.</text>
</comment>
<reference evidence="9" key="2">
    <citation type="journal article" date="2023" name="PLoS ONE">
        <title>Philodulcilactobacillus myokoensis gen. nov., sp. nov., a fructophilic, acidophilic, and agar-phobic lactic acid bacterium isolated from fermented vegetable extracts.</title>
        <authorList>
            <person name="Kouya T."/>
            <person name="Ishiyama Y."/>
            <person name="Ohashi S."/>
            <person name="Kumakubo R."/>
            <person name="Yamazaki T."/>
            <person name="Otaki T."/>
        </authorList>
    </citation>
    <scope>NUCLEOTIDE SEQUENCE</scope>
    <source>
        <strain evidence="9">WR16-4</strain>
    </source>
</reference>
<dbReference type="InterPro" id="IPR009081">
    <property type="entry name" value="PP-bd_ACP"/>
</dbReference>
<sequence length="82" mass="9304">MADKNAILDKIKDIVTDQTDVKADQIKPDTKFKDDLDLDSLDIFEISDALEDAYDIEIDDDDNIETVQNLIDYVAKLVDAKK</sequence>
<keyword evidence="2 7" id="KW-0444">Lipid biosynthesis</keyword>
<keyword evidence="10" id="KW-1185">Reference proteome</keyword>
<keyword evidence="1 7" id="KW-0596">Phosphopantetheine</keyword>
<dbReference type="Gene3D" id="1.10.1200.10">
    <property type="entry name" value="ACP-like"/>
    <property type="match status" value="1"/>
</dbReference>
<dbReference type="GO" id="GO:0009245">
    <property type="term" value="P:lipid A biosynthetic process"/>
    <property type="evidence" value="ECO:0007669"/>
    <property type="project" value="TreeGrafter"/>
</dbReference>
<reference evidence="9" key="1">
    <citation type="submission" date="2022-07" db="EMBL/GenBank/DDBJ databases">
        <authorList>
            <person name="Kouya T."/>
            <person name="Ishiyama Y."/>
        </authorList>
    </citation>
    <scope>NUCLEOTIDE SEQUENCE</scope>
    <source>
        <strain evidence="9">WR16-4</strain>
    </source>
</reference>
<dbReference type="EMBL" id="BRPL01000002">
    <property type="protein sequence ID" value="GLB46472.1"/>
    <property type="molecule type" value="Genomic_DNA"/>
</dbReference>
<protein>
    <recommendedName>
        <fullName evidence="7">Acyl carrier protein</fullName>
        <shortName evidence="7">ACP</shortName>
    </recommendedName>
</protein>
<dbReference type="GO" id="GO:0016020">
    <property type="term" value="C:membrane"/>
    <property type="evidence" value="ECO:0007669"/>
    <property type="project" value="GOC"/>
</dbReference>
<evidence type="ECO:0000256" key="2">
    <source>
        <dbReference type="ARBA" id="ARBA00022516"/>
    </source>
</evidence>
<evidence type="ECO:0000256" key="3">
    <source>
        <dbReference type="ARBA" id="ARBA00022553"/>
    </source>
</evidence>
<dbReference type="Pfam" id="PF00550">
    <property type="entry name" value="PP-binding"/>
    <property type="match status" value="1"/>
</dbReference>
<keyword evidence="6 7" id="KW-0275">Fatty acid biosynthesis</keyword>
<proteinExistence type="inferred from homology"/>
<evidence type="ECO:0000256" key="5">
    <source>
        <dbReference type="ARBA" id="ARBA00023098"/>
    </source>
</evidence>
<dbReference type="Proteomes" id="UP001144204">
    <property type="component" value="Unassembled WGS sequence"/>
</dbReference>
<dbReference type="HAMAP" id="MF_01217">
    <property type="entry name" value="Acyl_carrier"/>
    <property type="match status" value="1"/>
</dbReference>
<evidence type="ECO:0000313" key="10">
    <source>
        <dbReference type="Proteomes" id="UP001144204"/>
    </source>
</evidence>
<comment type="function">
    <text evidence="7">Carrier of the growing fatty acid chain in fatty acid biosynthesis.</text>
</comment>
<keyword evidence="3 7" id="KW-0597">Phosphoprotein</keyword>
<name>A0A9W6B006_9LACO</name>
<keyword evidence="7" id="KW-0963">Cytoplasm</keyword>
<evidence type="ECO:0000256" key="1">
    <source>
        <dbReference type="ARBA" id="ARBA00022450"/>
    </source>
</evidence>
<dbReference type="InterPro" id="IPR003231">
    <property type="entry name" value="ACP"/>
</dbReference>
<comment type="subcellular location">
    <subcellularLocation>
        <location evidence="7">Cytoplasm</location>
    </subcellularLocation>
</comment>
<dbReference type="SUPFAM" id="SSF47336">
    <property type="entry name" value="ACP-like"/>
    <property type="match status" value="1"/>
</dbReference>
<evidence type="ECO:0000256" key="4">
    <source>
        <dbReference type="ARBA" id="ARBA00022832"/>
    </source>
</evidence>
<dbReference type="InterPro" id="IPR036736">
    <property type="entry name" value="ACP-like_sf"/>
</dbReference>
<keyword evidence="5 7" id="KW-0443">Lipid metabolism</keyword>
<dbReference type="GO" id="GO:0005829">
    <property type="term" value="C:cytosol"/>
    <property type="evidence" value="ECO:0007669"/>
    <property type="project" value="TreeGrafter"/>
</dbReference>
<dbReference type="GO" id="GO:0000035">
    <property type="term" value="F:acyl binding"/>
    <property type="evidence" value="ECO:0007669"/>
    <property type="project" value="TreeGrafter"/>
</dbReference>
<dbReference type="PANTHER" id="PTHR20863">
    <property type="entry name" value="ACYL CARRIER PROTEIN"/>
    <property type="match status" value="1"/>
</dbReference>
<dbReference type="GO" id="GO:0000036">
    <property type="term" value="F:acyl carrier activity"/>
    <property type="evidence" value="ECO:0007669"/>
    <property type="project" value="UniProtKB-UniRule"/>
</dbReference>
<accession>A0A9W6B006</accession>
<dbReference type="NCBIfam" id="NF002150">
    <property type="entry name" value="PRK00982.1-4"/>
    <property type="match status" value="1"/>
</dbReference>
<keyword evidence="4 7" id="KW-0276">Fatty acid metabolism</keyword>
<dbReference type="AlphaFoldDB" id="A0A9W6B006"/>
<evidence type="ECO:0000259" key="8">
    <source>
        <dbReference type="PROSITE" id="PS50075"/>
    </source>
</evidence>
<feature type="modified residue" description="O-(pantetheine 4'-phosphoryl)serine" evidence="7">
    <location>
        <position position="40"/>
    </location>
</feature>
<evidence type="ECO:0000313" key="9">
    <source>
        <dbReference type="EMBL" id="GLB46472.1"/>
    </source>
</evidence>
<organism evidence="9 10">
    <name type="scientific">Philodulcilactobacillus myokoensis</name>
    <dbReference type="NCBI Taxonomy" id="2929573"/>
    <lineage>
        <taxon>Bacteria</taxon>
        <taxon>Bacillati</taxon>
        <taxon>Bacillota</taxon>
        <taxon>Bacilli</taxon>
        <taxon>Lactobacillales</taxon>
        <taxon>Lactobacillaceae</taxon>
        <taxon>Philodulcilactobacillus</taxon>
    </lineage>
</organism>
<gene>
    <name evidence="9" type="primary">acpA2</name>
    <name evidence="7" type="synonym">acpP</name>
    <name evidence="9" type="ORF">WR164_04510</name>
</gene>
<comment type="pathway">
    <text evidence="7">Lipid metabolism; fatty acid biosynthesis.</text>
</comment>
<evidence type="ECO:0000256" key="6">
    <source>
        <dbReference type="ARBA" id="ARBA00023160"/>
    </source>
</evidence>
<dbReference type="RefSeq" id="WP_286135935.1">
    <property type="nucleotide sequence ID" value="NZ_BRPL01000002.1"/>
</dbReference>
<feature type="domain" description="Carrier" evidence="8">
    <location>
        <begin position="5"/>
        <end position="81"/>
    </location>
</feature>
<comment type="caution">
    <text evidence="9">The sequence shown here is derived from an EMBL/GenBank/DDBJ whole genome shotgun (WGS) entry which is preliminary data.</text>
</comment>
<dbReference type="PANTHER" id="PTHR20863:SF76">
    <property type="entry name" value="CARRIER DOMAIN-CONTAINING PROTEIN"/>
    <property type="match status" value="1"/>
</dbReference>